<evidence type="ECO:0000313" key="2">
    <source>
        <dbReference type="Proteomes" id="UP000515563"/>
    </source>
</evidence>
<dbReference type="RefSeq" id="WP_185448738.1">
    <property type="nucleotide sequence ID" value="NZ_CP043661.1"/>
</dbReference>
<dbReference type="Proteomes" id="UP000515563">
    <property type="component" value="Chromosome"/>
</dbReference>
<organism evidence="1 2">
    <name type="scientific">Kribbella qitaiheensis</name>
    <dbReference type="NCBI Taxonomy" id="1544730"/>
    <lineage>
        <taxon>Bacteria</taxon>
        <taxon>Bacillati</taxon>
        <taxon>Actinomycetota</taxon>
        <taxon>Actinomycetes</taxon>
        <taxon>Propionibacteriales</taxon>
        <taxon>Kribbellaceae</taxon>
        <taxon>Kribbella</taxon>
    </lineage>
</organism>
<gene>
    <name evidence="1" type="ORF">F1D05_18005</name>
</gene>
<reference evidence="1 2" key="2">
    <citation type="journal article" date="2020" name="Microbiol. Resour. Announc.">
        <title>Antarctic desert soil bacteria exhibit high novel natural product potential, evaluated through long-read genome sequencing and comparative genomics.</title>
        <authorList>
            <person name="Benaud N."/>
            <person name="Edwards R.J."/>
            <person name="Amos T.G."/>
            <person name="D'Agostino P.M."/>
            <person name="Gutierrez-Chavez C."/>
            <person name="Montgomery K."/>
            <person name="Nicetic I."/>
            <person name="Ferrari B.C."/>
        </authorList>
    </citation>
    <scope>NUCLEOTIDE SEQUENCE [LARGE SCALE GENOMIC DNA]</scope>
    <source>
        <strain evidence="1 2">SPB151</strain>
    </source>
</reference>
<reference evidence="2" key="1">
    <citation type="submission" date="2019-09" db="EMBL/GenBank/DDBJ databases">
        <title>Antimicrobial potential of Antarctic Bacteria.</title>
        <authorList>
            <person name="Benaud N."/>
            <person name="Edwards R.J."/>
            <person name="Ferrari B.C."/>
        </authorList>
    </citation>
    <scope>NUCLEOTIDE SEQUENCE [LARGE SCALE GENOMIC DNA]</scope>
    <source>
        <strain evidence="2">SPB151</strain>
    </source>
</reference>
<evidence type="ECO:0008006" key="3">
    <source>
        <dbReference type="Google" id="ProtNLM"/>
    </source>
</evidence>
<keyword evidence="2" id="KW-1185">Reference proteome</keyword>
<dbReference type="AlphaFoldDB" id="A0A7G6WZP6"/>
<dbReference type="KEGG" id="kqi:F1D05_18005"/>
<accession>A0A7G6WZP6</accession>
<evidence type="ECO:0000313" key="1">
    <source>
        <dbReference type="EMBL" id="QNE19461.1"/>
    </source>
</evidence>
<dbReference type="EMBL" id="CP043661">
    <property type="protein sequence ID" value="QNE19461.1"/>
    <property type="molecule type" value="Genomic_DNA"/>
</dbReference>
<name>A0A7G6WZP6_9ACTN</name>
<sequence length="182" mass="20084">MLPRKVPEPNDLPAFKSKGLTFREQTFSVHPADMGTVKLSIRAPRGWQLTRSPRTPGEVKFLDSLKERGLRVEAVPPVLTPVDQMTKLIEQLKASQAYENDFQILSQTDGQVQGEDGEQRTVATLIYTFIPIKTVRYVVVRWVATGSDDMATVEMSITGLPQDAAGLAAVTAQASETVQQQD</sequence>
<proteinExistence type="predicted"/>
<protein>
    <recommendedName>
        <fullName evidence="3">DUF1795 domain-containing protein</fullName>
    </recommendedName>
</protein>